<proteinExistence type="predicted"/>
<sequence length="90" mass="9699">MGLPIIIANPIPGMEERNAEFLCAAGAAISVTKTFPLAEAVSMVLHYPQNKQRLSQAAFSLSHPDSALTLCGFIEKQVNQICLKDRTTLG</sequence>
<name>A0A645F943_9ZZZZ</name>
<organism evidence="1">
    <name type="scientific">bioreactor metagenome</name>
    <dbReference type="NCBI Taxonomy" id="1076179"/>
    <lineage>
        <taxon>unclassified sequences</taxon>
        <taxon>metagenomes</taxon>
        <taxon>ecological metagenomes</taxon>
    </lineage>
</organism>
<dbReference type="EMBL" id="VSSQ01057008">
    <property type="protein sequence ID" value="MPN10821.1"/>
    <property type="molecule type" value="Genomic_DNA"/>
</dbReference>
<dbReference type="AlphaFoldDB" id="A0A645F943"/>
<comment type="caution">
    <text evidence="1">The sequence shown here is derived from an EMBL/GenBank/DDBJ whole genome shotgun (WGS) entry which is preliminary data.</text>
</comment>
<accession>A0A645F943</accession>
<evidence type="ECO:0008006" key="2">
    <source>
        <dbReference type="Google" id="ProtNLM"/>
    </source>
</evidence>
<evidence type="ECO:0000313" key="1">
    <source>
        <dbReference type="EMBL" id="MPN10821.1"/>
    </source>
</evidence>
<gene>
    <name evidence="1" type="ORF">SDC9_158118</name>
</gene>
<protein>
    <recommendedName>
        <fullName evidence="2">Diglucosyl diacylglycerol synthase (1,6-linking)</fullName>
    </recommendedName>
</protein>
<reference evidence="1" key="1">
    <citation type="submission" date="2019-08" db="EMBL/GenBank/DDBJ databases">
        <authorList>
            <person name="Kucharzyk K."/>
            <person name="Murdoch R.W."/>
            <person name="Higgins S."/>
            <person name="Loffler F."/>
        </authorList>
    </citation>
    <scope>NUCLEOTIDE SEQUENCE</scope>
</reference>